<organism evidence="2 3">
    <name type="scientific">Bacillus selenitireducens (strain ATCC 700615 / DSM 15326 / MLS10)</name>
    <dbReference type="NCBI Taxonomy" id="439292"/>
    <lineage>
        <taxon>Bacteria</taxon>
        <taxon>Bacillati</taxon>
        <taxon>Bacillota</taxon>
        <taxon>Bacilli</taxon>
        <taxon>Bacillales</taxon>
        <taxon>Bacillaceae</taxon>
        <taxon>Salisediminibacterium</taxon>
    </lineage>
</organism>
<keyword evidence="3" id="KW-1185">Reference proteome</keyword>
<accession>D6XW04</accession>
<name>D6XW04_BACIE</name>
<evidence type="ECO:0000313" key="3">
    <source>
        <dbReference type="Proteomes" id="UP000000271"/>
    </source>
</evidence>
<reference evidence="2" key="1">
    <citation type="submission" date="2009-10" db="EMBL/GenBank/DDBJ databases">
        <title>Complete sequence of Bacillus selenitireducens MLS10.</title>
        <authorList>
            <consortium name="US DOE Joint Genome Institute"/>
            <person name="Lucas S."/>
            <person name="Copeland A."/>
            <person name="Lapidus A."/>
            <person name="Glavina del Rio T."/>
            <person name="Dalin E."/>
            <person name="Tice H."/>
            <person name="Bruce D."/>
            <person name="Goodwin L."/>
            <person name="Pitluck S."/>
            <person name="Sims D."/>
            <person name="Brettin T."/>
            <person name="Detter J.C."/>
            <person name="Han C."/>
            <person name="Larimer F."/>
            <person name="Land M."/>
            <person name="Hauser L."/>
            <person name="Kyrpides N."/>
            <person name="Ovchinnikova G."/>
            <person name="Stolz J."/>
        </authorList>
    </citation>
    <scope>NUCLEOTIDE SEQUENCE [LARGE SCALE GENOMIC DNA]</scope>
    <source>
        <strain evidence="2">MLS10</strain>
    </source>
</reference>
<evidence type="ECO:0000256" key="1">
    <source>
        <dbReference type="SAM" id="Phobius"/>
    </source>
</evidence>
<gene>
    <name evidence="2" type="ordered locus">Bsel_0232</name>
</gene>
<dbReference type="EMBL" id="CP001791">
    <property type="protein sequence ID" value="ADH97777.1"/>
    <property type="molecule type" value="Genomic_DNA"/>
</dbReference>
<dbReference type="HOGENOM" id="CLU_2353974_0_0_9"/>
<sequence>MFRHRVSLRVTCFFMMLAYSSAFVYHGYGGLLMSVRVSDPDMFATIVLAVIPIVLLDHFFLITAIFLSLMTPYVVFLKIRTKIDFNRFRRQLSADQ</sequence>
<proteinExistence type="predicted"/>
<dbReference type="KEGG" id="bse:Bsel_0232"/>
<feature type="transmembrane region" description="Helical" evidence="1">
    <location>
        <begin position="46"/>
        <end position="79"/>
    </location>
</feature>
<evidence type="ECO:0000313" key="2">
    <source>
        <dbReference type="EMBL" id="ADH97777.1"/>
    </source>
</evidence>
<dbReference type="Proteomes" id="UP000000271">
    <property type="component" value="Chromosome"/>
</dbReference>
<keyword evidence="1" id="KW-0812">Transmembrane</keyword>
<protein>
    <submittedName>
        <fullName evidence="2">Uncharacterized protein</fullName>
    </submittedName>
</protein>
<dbReference type="AlphaFoldDB" id="D6XW04"/>
<keyword evidence="1" id="KW-0472">Membrane</keyword>
<keyword evidence="1" id="KW-1133">Transmembrane helix</keyword>